<name>A0AAV4REQ1_CAEEX</name>
<dbReference type="Proteomes" id="UP001054945">
    <property type="component" value="Unassembled WGS sequence"/>
</dbReference>
<gene>
    <name evidence="1" type="ORF">CEXT_79831</name>
</gene>
<keyword evidence="2" id="KW-1185">Reference proteome</keyword>
<dbReference type="EMBL" id="BPLR01007756">
    <property type="protein sequence ID" value="GIY19441.1"/>
    <property type="molecule type" value="Genomic_DNA"/>
</dbReference>
<sequence>MAGDWVDTRPLNTGLSREQWIWYCVDAVCMETSIDITPFDPPLLGFSGGFGPEIGALNLAFNEKDKGPGLHLSL</sequence>
<reference evidence="1 2" key="1">
    <citation type="submission" date="2021-06" db="EMBL/GenBank/DDBJ databases">
        <title>Caerostris extrusa draft genome.</title>
        <authorList>
            <person name="Kono N."/>
            <person name="Arakawa K."/>
        </authorList>
    </citation>
    <scope>NUCLEOTIDE SEQUENCE [LARGE SCALE GENOMIC DNA]</scope>
</reference>
<organism evidence="1 2">
    <name type="scientific">Caerostris extrusa</name>
    <name type="common">Bark spider</name>
    <name type="synonym">Caerostris bankana</name>
    <dbReference type="NCBI Taxonomy" id="172846"/>
    <lineage>
        <taxon>Eukaryota</taxon>
        <taxon>Metazoa</taxon>
        <taxon>Ecdysozoa</taxon>
        <taxon>Arthropoda</taxon>
        <taxon>Chelicerata</taxon>
        <taxon>Arachnida</taxon>
        <taxon>Araneae</taxon>
        <taxon>Araneomorphae</taxon>
        <taxon>Entelegynae</taxon>
        <taxon>Araneoidea</taxon>
        <taxon>Araneidae</taxon>
        <taxon>Caerostris</taxon>
    </lineage>
</organism>
<evidence type="ECO:0000313" key="1">
    <source>
        <dbReference type="EMBL" id="GIY19441.1"/>
    </source>
</evidence>
<comment type="caution">
    <text evidence="1">The sequence shown here is derived from an EMBL/GenBank/DDBJ whole genome shotgun (WGS) entry which is preliminary data.</text>
</comment>
<accession>A0AAV4REQ1</accession>
<evidence type="ECO:0000313" key="2">
    <source>
        <dbReference type="Proteomes" id="UP001054945"/>
    </source>
</evidence>
<proteinExistence type="predicted"/>
<dbReference type="AlphaFoldDB" id="A0AAV4REQ1"/>
<protein>
    <submittedName>
        <fullName evidence="1">Uncharacterized protein</fullName>
    </submittedName>
</protein>